<keyword evidence="4" id="KW-0444">Lipid biosynthesis</keyword>
<keyword evidence="13 15" id="KW-0472">Membrane</keyword>
<dbReference type="GO" id="GO:0005789">
    <property type="term" value="C:endoplasmic reticulum membrane"/>
    <property type="evidence" value="ECO:0007669"/>
    <property type="project" value="UniProtKB-SubCell"/>
</dbReference>
<dbReference type="InterPro" id="IPR006694">
    <property type="entry name" value="Fatty_acid_hydroxylase"/>
</dbReference>
<dbReference type="Proteomes" id="UP000054498">
    <property type="component" value="Unassembled WGS sequence"/>
</dbReference>
<dbReference type="KEGG" id="mng:MNEG_15037"/>
<evidence type="ECO:0000256" key="4">
    <source>
        <dbReference type="ARBA" id="ARBA00022516"/>
    </source>
</evidence>
<dbReference type="Pfam" id="PF04116">
    <property type="entry name" value="FA_hydroxylase"/>
    <property type="match status" value="1"/>
</dbReference>
<evidence type="ECO:0000256" key="12">
    <source>
        <dbReference type="ARBA" id="ARBA00023098"/>
    </source>
</evidence>
<protein>
    <recommendedName>
        <fullName evidence="16">Fatty acid hydroxylase domain-containing protein</fullName>
    </recommendedName>
</protein>
<evidence type="ECO:0000256" key="8">
    <source>
        <dbReference type="ARBA" id="ARBA00022832"/>
    </source>
</evidence>
<dbReference type="PANTHER" id="PTHR12863:SF1">
    <property type="entry name" value="FATTY ACID 2-HYDROXYLASE"/>
    <property type="match status" value="1"/>
</dbReference>
<dbReference type="RefSeq" id="XP_013891946.1">
    <property type="nucleotide sequence ID" value="XM_014036492.1"/>
</dbReference>
<name>A0A0D2LT50_9CHLO</name>
<evidence type="ECO:0000256" key="13">
    <source>
        <dbReference type="ARBA" id="ARBA00023136"/>
    </source>
</evidence>
<feature type="transmembrane region" description="Helical" evidence="15">
    <location>
        <begin position="86"/>
        <end position="108"/>
    </location>
</feature>
<keyword evidence="6" id="KW-0479">Metal-binding</keyword>
<proteinExistence type="inferred from homology"/>
<keyword evidence="8" id="KW-0276">Fatty acid metabolism</keyword>
<feature type="transmembrane region" description="Helical" evidence="15">
    <location>
        <begin position="114"/>
        <end position="133"/>
    </location>
</feature>
<keyword evidence="11" id="KW-0560">Oxidoreductase</keyword>
<evidence type="ECO:0000259" key="16">
    <source>
        <dbReference type="Pfam" id="PF04116"/>
    </source>
</evidence>
<dbReference type="GO" id="GO:0006633">
    <property type="term" value="P:fatty acid biosynthetic process"/>
    <property type="evidence" value="ECO:0007669"/>
    <property type="project" value="UniProtKB-KW"/>
</dbReference>
<keyword evidence="9" id="KW-0862">Zinc</keyword>
<keyword evidence="14" id="KW-0275">Fatty acid biosynthesis</keyword>
<dbReference type="PANTHER" id="PTHR12863">
    <property type="entry name" value="FATTY ACID HYDROXYLASE"/>
    <property type="match status" value="1"/>
</dbReference>
<evidence type="ECO:0000256" key="7">
    <source>
        <dbReference type="ARBA" id="ARBA00022824"/>
    </source>
</evidence>
<dbReference type="GeneID" id="25732658"/>
<reference evidence="17 18" key="1">
    <citation type="journal article" date="2013" name="BMC Genomics">
        <title>Reconstruction of the lipid metabolism for the microalga Monoraphidium neglectum from its genome sequence reveals characteristics suitable for biofuel production.</title>
        <authorList>
            <person name="Bogen C."/>
            <person name="Al-Dilaimi A."/>
            <person name="Albersmeier A."/>
            <person name="Wichmann J."/>
            <person name="Grundmann M."/>
            <person name="Rupp O."/>
            <person name="Lauersen K.J."/>
            <person name="Blifernez-Klassen O."/>
            <person name="Kalinowski J."/>
            <person name="Goesmann A."/>
            <person name="Mussgnug J.H."/>
            <person name="Kruse O."/>
        </authorList>
    </citation>
    <scope>NUCLEOTIDE SEQUENCE [LARGE SCALE GENOMIC DNA]</scope>
    <source>
        <strain evidence="17 18">SAG 48.87</strain>
    </source>
</reference>
<evidence type="ECO:0000256" key="5">
    <source>
        <dbReference type="ARBA" id="ARBA00022692"/>
    </source>
</evidence>
<evidence type="ECO:0000256" key="14">
    <source>
        <dbReference type="ARBA" id="ARBA00023160"/>
    </source>
</evidence>
<feature type="transmembrane region" description="Helical" evidence="15">
    <location>
        <begin position="168"/>
        <end position="188"/>
    </location>
</feature>
<feature type="transmembrane region" description="Helical" evidence="15">
    <location>
        <begin position="32"/>
        <end position="52"/>
    </location>
</feature>
<keyword evidence="12" id="KW-0443">Lipid metabolism</keyword>
<evidence type="ECO:0000256" key="2">
    <source>
        <dbReference type="ARBA" id="ARBA00004477"/>
    </source>
</evidence>
<comment type="cofactor">
    <cofactor evidence="1">
        <name>Zn(2+)</name>
        <dbReference type="ChEBI" id="CHEBI:29105"/>
    </cofactor>
</comment>
<evidence type="ECO:0000256" key="3">
    <source>
        <dbReference type="ARBA" id="ARBA00009324"/>
    </source>
</evidence>
<feature type="transmembrane region" description="Helical" evidence="15">
    <location>
        <begin position="145"/>
        <end position="162"/>
    </location>
</feature>
<evidence type="ECO:0000256" key="10">
    <source>
        <dbReference type="ARBA" id="ARBA00022989"/>
    </source>
</evidence>
<evidence type="ECO:0000256" key="11">
    <source>
        <dbReference type="ARBA" id="ARBA00023002"/>
    </source>
</evidence>
<sequence>MGEKYWDWVERPLPGKPRFFEGEFYETFSKTAWWVVPLIWLPVAAAAAAVSLRELADDAASAALSAAAQQEHDPQQQPRGAWDGPAAAAALPRLAGLVFAGVALWQLLEYSIHRFAFHARGAGYWAITIHFLFHGCHHKYPSDGLRLVFPPVPAAAIASLIYSAARLALARGPALGLMAGVVLGYVAYDCTHYALHHGGKLPLGFLRRLRARHEHHHYQDGTRGFQISSVLFDVVFGTSMRPDAGRRARAAK</sequence>
<gene>
    <name evidence="17" type="ORF">MNEG_15037</name>
</gene>
<evidence type="ECO:0000256" key="1">
    <source>
        <dbReference type="ARBA" id="ARBA00001947"/>
    </source>
</evidence>
<dbReference type="STRING" id="145388.A0A0D2LT50"/>
<dbReference type="InterPro" id="IPR014430">
    <property type="entry name" value="Scs7"/>
</dbReference>
<keyword evidence="7" id="KW-0256">Endoplasmic reticulum</keyword>
<keyword evidence="18" id="KW-1185">Reference proteome</keyword>
<evidence type="ECO:0000256" key="9">
    <source>
        <dbReference type="ARBA" id="ARBA00022833"/>
    </source>
</evidence>
<feature type="domain" description="Fatty acid hydroxylase" evidence="16">
    <location>
        <begin position="99"/>
        <end position="238"/>
    </location>
</feature>
<comment type="subcellular location">
    <subcellularLocation>
        <location evidence="2">Endoplasmic reticulum membrane</location>
        <topology evidence="2">Multi-pass membrane protein</topology>
    </subcellularLocation>
</comment>
<dbReference type="GO" id="GO:0080132">
    <property type="term" value="F:fatty acid 2-hydroxylase activity"/>
    <property type="evidence" value="ECO:0007669"/>
    <property type="project" value="InterPro"/>
</dbReference>
<organism evidence="17 18">
    <name type="scientific">Monoraphidium neglectum</name>
    <dbReference type="NCBI Taxonomy" id="145388"/>
    <lineage>
        <taxon>Eukaryota</taxon>
        <taxon>Viridiplantae</taxon>
        <taxon>Chlorophyta</taxon>
        <taxon>core chlorophytes</taxon>
        <taxon>Chlorophyceae</taxon>
        <taxon>CS clade</taxon>
        <taxon>Sphaeropleales</taxon>
        <taxon>Selenastraceae</taxon>
        <taxon>Monoraphidium</taxon>
    </lineage>
</organism>
<evidence type="ECO:0000313" key="18">
    <source>
        <dbReference type="Proteomes" id="UP000054498"/>
    </source>
</evidence>
<evidence type="ECO:0000256" key="15">
    <source>
        <dbReference type="SAM" id="Phobius"/>
    </source>
</evidence>
<evidence type="ECO:0000256" key="6">
    <source>
        <dbReference type="ARBA" id="ARBA00022723"/>
    </source>
</evidence>
<keyword evidence="5 15" id="KW-0812">Transmembrane</keyword>
<dbReference type="GO" id="GO:0005506">
    <property type="term" value="F:iron ion binding"/>
    <property type="evidence" value="ECO:0007669"/>
    <property type="project" value="InterPro"/>
</dbReference>
<evidence type="ECO:0000313" key="17">
    <source>
        <dbReference type="EMBL" id="KIY92926.1"/>
    </source>
</evidence>
<dbReference type="EMBL" id="KK105190">
    <property type="protein sequence ID" value="KIY92926.1"/>
    <property type="molecule type" value="Genomic_DNA"/>
</dbReference>
<dbReference type="OrthoDB" id="260519at2759"/>
<dbReference type="AlphaFoldDB" id="A0A0D2LT50"/>
<accession>A0A0D2LT50</accession>
<keyword evidence="10 15" id="KW-1133">Transmembrane helix</keyword>
<comment type="similarity">
    <text evidence="3">Belongs to the sterol desaturase family.</text>
</comment>